<accession>A0A3M7PEZ7</accession>
<reference evidence="2 3" key="1">
    <citation type="journal article" date="2018" name="Sci. Rep.">
        <title>Genomic signatures of local adaptation to the degree of environmental predictability in rotifers.</title>
        <authorList>
            <person name="Franch-Gras L."/>
            <person name="Hahn C."/>
            <person name="Garcia-Roger E.M."/>
            <person name="Carmona M.J."/>
            <person name="Serra M."/>
            <person name="Gomez A."/>
        </authorList>
    </citation>
    <scope>NUCLEOTIDE SEQUENCE [LARGE SCALE GENOMIC DNA]</scope>
    <source>
        <strain evidence="2">HYR1</strain>
    </source>
</reference>
<keyword evidence="1" id="KW-0472">Membrane</keyword>
<evidence type="ECO:0000313" key="2">
    <source>
        <dbReference type="EMBL" id="RMZ97267.1"/>
    </source>
</evidence>
<dbReference type="EMBL" id="REGN01011523">
    <property type="protein sequence ID" value="RMZ97267.1"/>
    <property type="molecule type" value="Genomic_DNA"/>
</dbReference>
<gene>
    <name evidence="2" type="ORF">BpHYR1_048325</name>
</gene>
<evidence type="ECO:0000256" key="1">
    <source>
        <dbReference type="SAM" id="Phobius"/>
    </source>
</evidence>
<dbReference type="AlphaFoldDB" id="A0A3M7PEZ7"/>
<keyword evidence="1" id="KW-1133">Transmembrane helix</keyword>
<protein>
    <submittedName>
        <fullName evidence="2">Uncharacterized protein</fullName>
    </submittedName>
</protein>
<sequence length="113" mass="12920">MEVESFGFGSNDFCSANSLLFEQDQSLSESCQEQQLELEKDIFVCKVSYSAKAKNELTINFSDRLLVLNDKNKNLNSCYFFLKTGVVSPISNIFFNLVLLVVDTNPNFRLYSY</sequence>
<name>A0A3M7PEZ7_BRAPC</name>
<evidence type="ECO:0000313" key="3">
    <source>
        <dbReference type="Proteomes" id="UP000276133"/>
    </source>
</evidence>
<feature type="transmembrane region" description="Helical" evidence="1">
    <location>
        <begin position="80"/>
        <end position="102"/>
    </location>
</feature>
<comment type="caution">
    <text evidence="2">The sequence shown here is derived from an EMBL/GenBank/DDBJ whole genome shotgun (WGS) entry which is preliminary data.</text>
</comment>
<proteinExistence type="predicted"/>
<keyword evidence="3" id="KW-1185">Reference proteome</keyword>
<dbReference type="Proteomes" id="UP000276133">
    <property type="component" value="Unassembled WGS sequence"/>
</dbReference>
<keyword evidence="1" id="KW-0812">Transmembrane</keyword>
<organism evidence="2 3">
    <name type="scientific">Brachionus plicatilis</name>
    <name type="common">Marine rotifer</name>
    <name type="synonym">Brachionus muelleri</name>
    <dbReference type="NCBI Taxonomy" id="10195"/>
    <lineage>
        <taxon>Eukaryota</taxon>
        <taxon>Metazoa</taxon>
        <taxon>Spiralia</taxon>
        <taxon>Gnathifera</taxon>
        <taxon>Rotifera</taxon>
        <taxon>Eurotatoria</taxon>
        <taxon>Monogononta</taxon>
        <taxon>Pseudotrocha</taxon>
        <taxon>Ploima</taxon>
        <taxon>Brachionidae</taxon>
        <taxon>Brachionus</taxon>
    </lineage>
</organism>